<feature type="compositionally biased region" description="Polar residues" evidence="2">
    <location>
        <begin position="532"/>
        <end position="543"/>
    </location>
</feature>
<reference evidence="4" key="1">
    <citation type="submission" date="2022-02" db="EMBL/GenBank/DDBJ databases">
        <title>Atlantic sturgeon de novo genome assembly.</title>
        <authorList>
            <person name="Stock M."/>
            <person name="Klopp C."/>
            <person name="Guiguen Y."/>
            <person name="Cabau C."/>
            <person name="Parinello H."/>
            <person name="Santidrian Yebra-Pimentel E."/>
            <person name="Kuhl H."/>
            <person name="Dirks R.P."/>
            <person name="Guessner J."/>
            <person name="Wuertz S."/>
            <person name="Du K."/>
            <person name="Schartl M."/>
        </authorList>
    </citation>
    <scope>NUCLEOTIDE SEQUENCE</scope>
    <source>
        <strain evidence="4">STURGEONOMICS-FGT-2020</strain>
        <tissue evidence="4">Whole blood</tissue>
    </source>
</reference>
<dbReference type="PANTHER" id="PTHR17608">
    <property type="entry name" value="GENETIC SUPPRESSOR ELEMENT 1"/>
    <property type="match status" value="1"/>
</dbReference>
<keyword evidence="1" id="KW-0175">Coiled coil</keyword>
<evidence type="ECO:0000313" key="4">
    <source>
        <dbReference type="EMBL" id="KAK1172475.1"/>
    </source>
</evidence>
<accession>A0AAD8GDU0</accession>
<evidence type="ECO:0000313" key="5">
    <source>
        <dbReference type="Proteomes" id="UP001230051"/>
    </source>
</evidence>
<feature type="region of interest" description="Disordered" evidence="2">
    <location>
        <begin position="28"/>
        <end position="47"/>
    </location>
</feature>
<comment type="caution">
    <text evidence="4">The sequence shown here is derived from an EMBL/GenBank/DDBJ whole genome shotgun (WGS) entry which is preliminary data.</text>
</comment>
<feature type="compositionally biased region" description="Basic and acidic residues" evidence="2">
    <location>
        <begin position="515"/>
        <end position="531"/>
    </location>
</feature>
<evidence type="ECO:0000259" key="3">
    <source>
        <dbReference type="Pfam" id="PF12540"/>
    </source>
</evidence>
<feature type="coiled-coil region" evidence="1">
    <location>
        <begin position="938"/>
        <end position="972"/>
    </location>
</feature>
<protein>
    <submittedName>
        <fullName evidence="4">Genetic suppressor element 1-like</fullName>
    </submittedName>
</protein>
<organism evidence="4 5">
    <name type="scientific">Acipenser oxyrinchus oxyrinchus</name>
    <dbReference type="NCBI Taxonomy" id="40147"/>
    <lineage>
        <taxon>Eukaryota</taxon>
        <taxon>Metazoa</taxon>
        <taxon>Chordata</taxon>
        <taxon>Craniata</taxon>
        <taxon>Vertebrata</taxon>
        <taxon>Euteleostomi</taxon>
        <taxon>Actinopterygii</taxon>
        <taxon>Chondrostei</taxon>
        <taxon>Acipenseriformes</taxon>
        <taxon>Acipenseridae</taxon>
        <taxon>Acipenser</taxon>
    </lineage>
</organism>
<feature type="compositionally biased region" description="Basic and acidic residues" evidence="2">
    <location>
        <begin position="329"/>
        <end position="376"/>
    </location>
</feature>
<feature type="region of interest" description="Disordered" evidence="2">
    <location>
        <begin position="780"/>
        <end position="826"/>
    </location>
</feature>
<feature type="region of interest" description="Disordered" evidence="2">
    <location>
        <begin position="99"/>
        <end position="120"/>
    </location>
</feature>
<feature type="region of interest" description="Disordered" evidence="2">
    <location>
        <begin position="862"/>
        <end position="881"/>
    </location>
</feature>
<evidence type="ECO:0000256" key="1">
    <source>
        <dbReference type="SAM" id="Coils"/>
    </source>
</evidence>
<feature type="compositionally biased region" description="Polar residues" evidence="2">
    <location>
        <begin position="805"/>
        <end position="821"/>
    </location>
</feature>
<keyword evidence="5" id="KW-1185">Reference proteome</keyword>
<gene>
    <name evidence="4" type="primary">Gse1</name>
    <name evidence="4" type="ORF">AOXY_G5059</name>
</gene>
<dbReference type="Pfam" id="PF12540">
    <property type="entry name" value="DUF3736"/>
    <property type="match status" value="1"/>
</dbReference>
<dbReference type="InterPro" id="IPR022207">
    <property type="entry name" value="GSE-like"/>
</dbReference>
<feature type="compositionally biased region" description="Basic and acidic residues" evidence="2">
    <location>
        <begin position="310"/>
        <end position="321"/>
    </location>
</feature>
<feature type="region of interest" description="Disordered" evidence="2">
    <location>
        <begin position="301"/>
        <end position="391"/>
    </location>
</feature>
<dbReference type="EMBL" id="JAGXEW010000004">
    <property type="protein sequence ID" value="KAK1172475.1"/>
    <property type="molecule type" value="Genomic_DNA"/>
</dbReference>
<dbReference type="InterPro" id="IPR042337">
    <property type="entry name" value="GSE1"/>
</dbReference>
<feature type="domain" description="Genetic suppressor element-like" evidence="3">
    <location>
        <begin position="707"/>
        <end position="840"/>
    </location>
</feature>
<proteinExistence type="predicted"/>
<evidence type="ECO:0000256" key="2">
    <source>
        <dbReference type="SAM" id="MobiDB-lite"/>
    </source>
</evidence>
<dbReference type="AlphaFoldDB" id="A0AAD8GDU0"/>
<dbReference type="Proteomes" id="UP001230051">
    <property type="component" value="Unassembled WGS sequence"/>
</dbReference>
<feature type="region of interest" description="Disordered" evidence="2">
    <location>
        <begin position="506"/>
        <end position="543"/>
    </location>
</feature>
<dbReference type="PANTHER" id="PTHR17608:SF4">
    <property type="entry name" value="GENETIC SUPPRESSOR ELEMENT 1"/>
    <property type="match status" value="1"/>
</dbReference>
<sequence length="973" mass="108992">MKDLNESVVFIVGGSHEPMISPALRSTATVNPVTPSPPSRSSVSKRSLSVHRTPTAAAGTHSASFTAALRKLAKQAEEPRVYLGCSDSSYSDDISPVPSAAVNPRTPSCSPRRASAGTQRSVKLTPVVTIAPNEAGGDLWRNEGSQQFAVRPSSHDPHSATLLLKQEKAAMSPVPTHYLPRNTAQELSYSSAGLQRPVQQIIHSGKRSDGYQTGFHPYLSRDAIQPLPTYPGLDTTSCFYPAFLRHLPLQPSVYSRYDDPYFLSIRTPFLHLHETTTISPLHTSTLPFSKDLLESASVMPTGLQQGHQPGHADERKNKDVPSSRARCCNGERVDHHVTPGSVRDQEPPTEESRRLREAAWESDCSRRTEIKQKKNQDVNSPPLHPKHYFNRQDGSKLERHPYFPLFGHSTQPLHKMGHEKGSPKDLSYSLTEMPNYISFGRIQRNSETKNTVGPVSFSSNRLQCLSPSSSSLHIDKTDLNRLLLEREAALITMRETQNHLQKTLNKKANNLLGKKTGDTSRPPKDREDRAHLSSTEPLNNFSPATCSREFFREMSTEPQDSSGALDFRQQSKYENNRAWDKRGRNYDKATDKTKHSLKICTSELPRPCRDKSISLEHNVSGMGSMPDLLTQVPYYLRVAYNNSKQESTGSDSTLQDSQEQCLDLSITSPAGNKKLRKITSSRVQNTAVPNSMEPDGHRTNTGALLIQRPVASNLNILERKLKQAKKRGLPFNCNFSAYGTCKRRMSTLVSRLTAEPPVKLDNSPGEVVFLELLGLTTRKEGVKQQRKRRRLLGDSSPDVPHLQKSRPTQLSAAKSNSQFQEKNGAMDTDEKKQFLAHLQLKPLAPFQREASYAEYNTSSHLSAKMHKGQTKSSDQSGENQSEDIVNEDEMEWQTKWKGIASVFETYQEYTEEKDLEESVLQEQLRCLKEKNDELNCIAHNLSSYMQGLEANKQKLETEREHHQAALDCLKKSV</sequence>
<name>A0AAD8GDU0_ACIOX</name>
<feature type="compositionally biased region" description="Polar residues" evidence="2">
    <location>
        <begin position="870"/>
        <end position="879"/>
    </location>
</feature>